<dbReference type="Proteomes" id="UP000318995">
    <property type="component" value="Unassembled WGS sequence"/>
</dbReference>
<protein>
    <recommendedName>
        <fullName evidence="5">SF3 helicase domain-containing protein</fullName>
    </recommendedName>
</protein>
<dbReference type="InterPro" id="IPR006500">
    <property type="entry name" value="Helicase_put_C_phage/plasmid"/>
</dbReference>
<dbReference type="Pfam" id="PF09250">
    <property type="entry name" value="Prim-Pol"/>
    <property type="match status" value="1"/>
</dbReference>
<feature type="domain" description="SF3 helicase" evidence="5">
    <location>
        <begin position="505"/>
        <end position="662"/>
    </location>
</feature>
<organism evidence="6 7">
    <name type="scientific">Botrimarina hoheduenensis</name>
    <dbReference type="NCBI Taxonomy" id="2528000"/>
    <lineage>
        <taxon>Bacteria</taxon>
        <taxon>Pseudomonadati</taxon>
        <taxon>Planctomycetota</taxon>
        <taxon>Planctomycetia</taxon>
        <taxon>Pirellulales</taxon>
        <taxon>Lacipirellulaceae</taxon>
        <taxon>Botrimarina</taxon>
    </lineage>
</organism>
<evidence type="ECO:0000256" key="3">
    <source>
        <dbReference type="ARBA" id="ARBA00022840"/>
    </source>
</evidence>
<evidence type="ECO:0000256" key="1">
    <source>
        <dbReference type="ARBA" id="ARBA00022741"/>
    </source>
</evidence>
<evidence type="ECO:0000313" key="6">
    <source>
        <dbReference type="EMBL" id="TWT47185.1"/>
    </source>
</evidence>
<dbReference type="InterPro" id="IPR014015">
    <property type="entry name" value="Helicase_SF3_DNA-vir"/>
</dbReference>
<dbReference type="NCBIfam" id="TIGR01613">
    <property type="entry name" value="primase_Cterm"/>
    <property type="match status" value="1"/>
</dbReference>
<dbReference type="GO" id="GO:0005524">
    <property type="term" value="F:ATP binding"/>
    <property type="evidence" value="ECO:0007669"/>
    <property type="project" value="UniProtKB-KW"/>
</dbReference>
<reference evidence="6 7" key="1">
    <citation type="submission" date="2019-02" db="EMBL/GenBank/DDBJ databases">
        <title>Deep-cultivation of Planctomycetes and their phenomic and genomic characterization uncovers novel biology.</title>
        <authorList>
            <person name="Wiegand S."/>
            <person name="Jogler M."/>
            <person name="Boedeker C."/>
            <person name="Pinto D."/>
            <person name="Vollmers J."/>
            <person name="Rivas-Marin E."/>
            <person name="Kohn T."/>
            <person name="Peeters S.H."/>
            <person name="Heuer A."/>
            <person name="Rast P."/>
            <person name="Oberbeckmann S."/>
            <person name="Bunk B."/>
            <person name="Jeske O."/>
            <person name="Meyerdierks A."/>
            <person name="Storesund J.E."/>
            <person name="Kallscheuer N."/>
            <person name="Luecker S."/>
            <person name="Lage O.M."/>
            <person name="Pohl T."/>
            <person name="Merkel B.J."/>
            <person name="Hornburger P."/>
            <person name="Mueller R.-W."/>
            <person name="Bruemmer F."/>
            <person name="Labrenz M."/>
            <person name="Spormann A.M."/>
            <person name="Op Den Camp H."/>
            <person name="Overmann J."/>
            <person name="Amann R."/>
            <person name="Jetten M.S.M."/>
            <person name="Mascher T."/>
            <person name="Medema M.H."/>
            <person name="Devos D.P."/>
            <person name="Kaster A.-K."/>
            <person name="Ovreas L."/>
            <person name="Rohde M."/>
            <person name="Galperin M.Y."/>
            <person name="Jogler C."/>
        </authorList>
    </citation>
    <scope>NUCLEOTIDE SEQUENCE [LARGE SCALE GENOMIC DNA]</scope>
    <source>
        <strain evidence="6 7">Pla111</strain>
    </source>
</reference>
<dbReference type="Pfam" id="PF19263">
    <property type="entry name" value="DUF5906"/>
    <property type="match status" value="1"/>
</dbReference>
<dbReference type="SUPFAM" id="SSF56747">
    <property type="entry name" value="Prim-pol domain"/>
    <property type="match status" value="1"/>
</dbReference>
<comment type="caution">
    <text evidence="6">The sequence shown here is derived from an EMBL/GenBank/DDBJ whole genome shotgun (WGS) entry which is preliminary data.</text>
</comment>
<sequence>MNDLTSSNLSSSTSKDEQANSCGVLDSARYYTQRGWSVIPLPFRSKNPGFDEWPQLRLGEGDLPHHFNGHPQNIGVLLGEPSDWLIDIDLDHPRAIELAADYLPPTDLRFGRPSKPESHWIYRVSGPIATKKHRSKSDGMIVELRSTGAQTVFPPSTHELGEAIEFVDPAAEPALVDPEELQEAVKLLADAVKAELGEKPAPRMTEKPQKVARLAAQDKQQPIDVAPAERSKRALQLILRMSVPDHQDGSLRLFAAACRCVEFDLSDDEACTLLRNYIRLQPFPRDWTDDEILKRVSDARNKVTAGAALQPDKDHEGLVALGSRDPDSGRVVLSPKRTLPTAVAFVAENHQHRDGRTLHCHAEMLMEWNGSRYVPLEEGTLKSRLYPWLHEAVRYVLDRETKAMALAPFDANPASVNAALDTIKAEVHLPATLSAPVWLDGRPDPPPDELLVGKSKLLHLPSGKELDASPQLFVTNALEFDPDPHAAEPMAWHDFLHQLFDGDLQSLELLQEWFGYALTTDTSQQKMLLMVGPRRGGKGTIARVLRQLIGEGNVAGPTTSSLAGSFGLQPLIGKSLAIVSDARFSGDGIATVVERLLTISGEDAVSIDRKYLSAVTLKLPTRFMFLTNEFPRFSDASGALAGRFMILHLTQSFYGREDTGLTKRLLDELPGILNWAIEGWKRLRERGHFVMPASGVEAMRELEELSSPVKAFVRGHCLISDAARVDVDDLYCAWTRWCESEGRSKPTTKQVFGRDLKAAYPSVMRRDGTYKPFYQGIDLEK</sequence>
<keyword evidence="2" id="KW-0378">Hydrolase</keyword>
<keyword evidence="3" id="KW-0067">ATP-binding</keyword>
<accession>A0A5C5WAJ3</accession>
<dbReference type="OrthoDB" id="288091at2"/>
<name>A0A5C5WAJ3_9BACT</name>
<feature type="compositionally biased region" description="Low complexity" evidence="4">
    <location>
        <begin position="1"/>
        <end position="13"/>
    </location>
</feature>
<evidence type="ECO:0000259" key="5">
    <source>
        <dbReference type="PROSITE" id="PS51206"/>
    </source>
</evidence>
<dbReference type="InterPro" id="IPR015330">
    <property type="entry name" value="DNA_primase/pol_bifunc_N"/>
</dbReference>
<evidence type="ECO:0000256" key="2">
    <source>
        <dbReference type="ARBA" id="ARBA00022801"/>
    </source>
</evidence>
<dbReference type="InterPro" id="IPR051620">
    <property type="entry name" value="ORF904-like_C"/>
</dbReference>
<dbReference type="PROSITE" id="PS51206">
    <property type="entry name" value="SF3_HELICASE_1"/>
    <property type="match status" value="1"/>
</dbReference>
<keyword evidence="7" id="KW-1185">Reference proteome</keyword>
<dbReference type="SMART" id="SM00943">
    <property type="entry name" value="Prim-Pol"/>
    <property type="match status" value="1"/>
</dbReference>
<evidence type="ECO:0000313" key="7">
    <source>
        <dbReference type="Proteomes" id="UP000318995"/>
    </source>
</evidence>
<dbReference type="RefSeq" id="WP_146571621.1">
    <property type="nucleotide sequence ID" value="NZ_SJPH01000002.1"/>
</dbReference>
<dbReference type="InterPro" id="IPR036390">
    <property type="entry name" value="WH_DNA-bd_sf"/>
</dbReference>
<dbReference type="InterPro" id="IPR027417">
    <property type="entry name" value="P-loop_NTPase"/>
</dbReference>
<dbReference type="PANTHER" id="PTHR35372:SF2">
    <property type="entry name" value="SF3 HELICASE DOMAIN-CONTAINING PROTEIN"/>
    <property type="match status" value="1"/>
</dbReference>
<dbReference type="GO" id="GO:0016787">
    <property type="term" value="F:hydrolase activity"/>
    <property type="evidence" value="ECO:0007669"/>
    <property type="project" value="UniProtKB-KW"/>
</dbReference>
<gene>
    <name evidence="6" type="ORF">Pla111_07970</name>
</gene>
<dbReference type="PANTHER" id="PTHR35372">
    <property type="entry name" value="ATP BINDING PROTEIN-RELATED"/>
    <property type="match status" value="1"/>
</dbReference>
<evidence type="ECO:0000256" key="4">
    <source>
        <dbReference type="SAM" id="MobiDB-lite"/>
    </source>
</evidence>
<dbReference type="EMBL" id="SJPH01000002">
    <property type="protein sequence ID" value="TWT47185.1"/>
    <property type="molecule type" value="Genomic_DNA"/>
</dbReference>
<dbReference type="SUPFAM" id="SSF52540">
    <property type="entry name" value="P-loop containing nucleoside triphosphate hydrolases"/>
    <property type="match status" value="1"/>
</dbReference>
<dbReference type="Gene3D" id="3.40.50.300">
    <property type="entry name" value="P-loop containing nucleotide triphosphate hydrolases"/>
    <property type="match status" value="1"/>
</dbReference>
<dbReference type="AlphaFoldDB" id="A0A5C5WAJ3"/>
<dbReference type="InterPro" id="IPR045455">
    <property type="entry name" value="NrS-1_pol-like_helicase"/>
</dbReference>
<feature type="region of interest" description="Disordered" evidence="4">
    <location>
        <begin position="1"/>
        <end position="20"/>
    </location>
</feature>
<dbReference type="SUPFAM" id="SSF46785">
    <property type="entry name" value="Winged helix' DNA-binding domain"/>
    <property type="match status" value="1"/>
</dbReference>
<keyword evidence="1" id="KW-0547">Nucleotide-binding</keyword>
<proteinExistence type="predicted"/>